<evidence type="ECO:0000259" key="9">
    <source>
        <dbReference type="PROSITE" id="PS50929"/>
    </source>
</evidence>
<evidence type="ECO:0000313" key="11">
    <source>
        <dbReference type="Proteomes" id="UP000191661"/>
    </source>
</evidence>
<evidence type="ECO:0000256" key="4">
    <source>
        <dbReference type="ARBA" id="ARBA00022840"/>
    </source>
</evidence>
<feature type="transmembrane region" description="Helical" evidence="7">
    <location>
        <begin position="166"/>
        <end position="185"/>
    </location>
</feature>
<dbReference type="InterPro" id="IPR003439">
    <property type="entry name" value="ABC_transporter-like_ATP-bd"/>
</dbReference>
<dbReference type="SUPFAM" id="SSF90123">
    <property type="entry name" value="ABC transporter transmembrane region"/>
    <property type="match status" value="1"/>
</dbReference>
<dbReference type="Pfam" id="PF00005">
    <property type="entry name" value="ABC_tran"/>
    <property type="match status" value="1"/>
</dbReference>
<evidence type="ECO:0000259" key="8">
    <source>
        <dbReference type="PROSITE" id="PS50893"/>
    </source>
</evidence>
<keyword evidence="5 7" id="KW-1133">Transmembrane helix</keyword>
<keyword evidence="11" id="KW-1185">Reference proteome</keyword>
<reference evidence="10 11" key="1">
    <citation type="submission" date="2014-12" db="EMBL/GenBank/DDBJ databases">
        <title>Genome sequence of Methanobrevibacter arboriphilicus DH1, DSM1125.</title>
        <authorList>
            <person name="Poehlein A."/>
            <person name="Thauer R.K."/>
            <person name="Seedorf H."/>
            <person name="Daniel R."/>
        </authorList>
    </citation>
    <scope>NUCLEOTIDE SEQUENCE [LARGE SCALE GENOMIC DNA]</scope>
    <source>
        <strain evidence="10 11">DH1</strain>
    </source>
</reference>
<evidence type="ECO:0000313" key="10">
    <source>
        <dbReference type="EMBL" id="OQD58979.1"/>
    </source>
</evidence>
<feature type="domain" description="ABC transmembrane type-1" evidence="9">
    <location>
        <begin position="40"/>
        <end position="307"/>
    </location>
</feature>
<dbReference type="GO" id="GO:0034040">
    <property type="term" value="F:ATPase-coupled lipid transmembrane transporter activity"/>
    <property type="evidence" value="ECO:0007669"/>
    <property type="project" value="TreeGrafter"/>
</dbReference>
<comment type="subcellular location">
    <subcellularLocation>
        <location evidence="1">Membrane</location>
        <topology evidence="1">Multi-pass membrane protein</topology>
    </subcellularLocation>
</comment>
<dbReference type="InterPro" id="IPR017871">
    <property type="entry name" value="ABC_transporter-like_CS"/>
</dbReference>
<name>A0A1V6N2T0_METAZ</name>
<dbReference type="Gene3D" id="3.40.50.300">
    <property type="entry name" value="P-loop containing nucleotide triphosphate hydrolases"/>
    <property type="match status" value="1"/>
</dbReference>
<feature type="transmembrane region" description="Helical" evidence="7">
    <location>
        <begin position="24"/>
        <end position="49"/>
    </location>
</feature>
<sequence length="580" mass="64546">MIDEYLAKKFALSKQGSNNLKKGIIYTTLLDFSLMLPVILFVLFLSQYIPDPSIISVELDLIGFIILIIIVLGIIYILKSKQYHFIYNATYEESEVRRITLAEKLRKLPMSFFEKKNLSDLTTTIMGDCTDLEHAFSHAVPELAGSVISLVIISIGILLFNFPLSIALLWVIPVSFLIVIVSKSIQEKNSEKIIKKRRTGTDGIQESIETIKELKAYNYEDDYLKGLNRKIKNIESSLIRSELVTGTSVISGQMVLKLGIVSVMIVGSTLLVSGQISLLMFILYLIAAAFIYLPIQGALEFLAEIFMAGVKIKRMKKIESQAVQDGSIEYSNKGYDITFKDVSFNYKEDKDILKNINFNAKQGEVTALIGPSGGGKSTISKLAARFWDANEGKITLGGVDLKTIDPEALLKNYAIVFQDVVLFNNTVKENIRIGSHGASDEEVYEVAKLARCDKFVKNLPNGYDTLIGENGSLLSGGERQRISIARALLKNAPIILLDEATASLDVENESEIQKALSILIKNKTVIVIAHRMRTIANADKIVVLKEGKIVEKGSPQELNQIDGLYKKMVDIQNKTGKWRL</sequence>
<comment type="caution">
    <text evidence="10">The sequence shown here is derived from an EMBL/GenBank/DDBJ whole genome shotgun (WGS) entry which is preliminary data.</text>
</comment>
<dbReference type="PANTHER" id="PTHR24221:SF397">
    <property type="entry name" value="ABC TRANSPORTER, ATP-BINDING TRANSMEMBRANE PROTEIN"/>
    <property type="match status" value="1"/>
</dbReference>
<dbReference type="InterPro" id="IPR027417">
    <property type="entry name" value="P-loop_NTPase"/>
</dbReference>
<gene>
    <name evidence="10" type="ORF">MBBAR_6c00890</name>
</gene>
<organism evidence="10 11">
    <name type="scientific">Methanobrevibacter arboriphilus JCM 13429 = DSM 1125</name>
    <dbReference type="NCBI Taxonomy" id="1300164"/>
    <lineage>
        <taxon>Archaea</taxon>
        <taxon>Methanobacteriati</taxon>
        <taxon>Methanobacteriota</taxon>
        <taxon>Methanomada group</taxon>
        <taxon>Methanobacteria</taxon>
        <taxon>Methanobacteriales</taxon>
        <taxon>Methanobacteriaceae</taxon>
        <taxon>Methanobrevibacter</taxon>
    </lineage>
</organism>
<dbReference type="SMART" id="SM00382">
    <property type="entry name" value="AAA"/>
    <property type="match status" value="1"/>
</dbReference>
<dbReference type="GO" id="GO:0016020">
    <property type="term" value="C:membrane"/>
    <property type="evidence" value="ECO:0007669"/>
    <property type="project" value="UniProtKB-SubCell"/>
</dbReference>
<dbReference type="AlphaFoldDB" id="A0A1V6N2T0"/>
<accession>A0A1V6N2T0</accession>
<dbReference type="RefSeq" id="WP_080460036.1">
    <property type="nucleotide sequence ID" value="NZ_JXMW01000006.1"/>
</dbReference>
<evidence type="ECO:0000256" key="1">
    <source>
        <dbReference type="ARBA" id="ARBA00004141"/>
    </source>
</evidence>
<feature type="transmembrane region" description="Helical" evidence="7">
    <location>
        <begin position="255"/>
        <end position="276"/>
    </location>
</feature>
<proteinExistence type="predicted"/>
<dbReference type="InterPro" id="IPR036640">
    <property type="entry name" value="ABC1_TM_sf"/>
</dbReference>
<dbReference type="InterPro" id="IPR003593">
    <property type="entry name" value="AAA+_ATPase"/>
</dbReference>
<evidence type="ECO:0000256" key="2">
    <source>
        <dbReference type="ARBA" id="ARBA00022692"/>
    </source>
</evidence>
<dbReference type="Gene3D" id="1.20.1560.10">
    <property type="entry name" value="ABC transporter type 1, transmembrane domain"/>
    <property type="match status" value="1"/>
</dbReference>
<keyword evidence="6 7" id="KW-0472">Membrane</keyword>
<dbReference type="PROSITE" id="PS50893">
    <property type="entry name" value="ABC_TRANSPORTER_2"/>
    <property type="match status" value="1"/>
</dbReference>
<dbReference type="SUPFAM" id="SSF52540">
    <property type="entry name" value="P-loop containing nucleoside triphosphate hydrolases"/>
    <property type="match status" value="1"/>
</dbReference>
<dbReference type="InterPro" id="IPR039421">
    <property type="entry name" value="Type_1_exporter"/>
</dbReference>
<evidence type="ECO:0000256" key="6">
    <source>
        <dbReference type="ARBA" id="ARBA00023136"/>
    </source>
</evidence>
<keyword evidence="4" id="KW-0067">ATP-binding</keyword>
<feature type="transmembrane region" description="Helical" evidence="7">
    <location>
        <begin position="61"/>
        <end position="78"/>
    </location>
</feature>
<dbReference type="InterPro" id="IPR011527">
    <property type="entry name" value="ABC1_TM_dom"/>
</dbReference>
<keyword evidence="3" id="KW-0547">Nucleotide-binding</keyword>
<keyword evidence="2 7" id="KW-0812">Transmembrane</keyword>
<evidence type="ECO:0000256" key="5">
    <source>
        <dbReference type="ARBA" id="ARBA00022989"/>
    </source>
</evidence>
<feature type="transmembrane region" description="Helical" evidence="7">
    <location>
        <begin position="282"/>
        <end position="307"/>
    </location>
</feature>
<protein>
    <submittedName>
        <fullName evidence="10">ABC-type transporter, ATPase and permease component</fullName>
    </submittedName>
</protein>
<feature type="domain" description="ABC transporter" evidence="8">
    <location>
        <begin position="337"/>
        <end position="571"/>
    </location>
</feature>
<dbReference type="EMBL" id="JXMW01000006">
    <property type="protein sequence ID" value="OQD58979.1"/>
    <property type="molecule type" value="Genomic_DNA"/>
</dbReference>
<dbReference type="CDD" id="cd07346">
    <property type="entry name" value="ABC_6TM_exporters"/>
    <property type="match status" value="1"/>
</dbReference>
<dbReference type="PROSITE" id="PS50929">
    <property type="entry name" value="ABC_TM1F"/>
    <property type="match status" value="1"/>
</dbReference>
<dbReference type="GO" id="GO:0016887">
    <property type="term" value="F:ATP hydrolysis activity"/>
    <property type="evidence" value="ECO:0007669"/>
    <property type="project" value="InterPro"/>
</dbReference>
<dbReference type="GO" id="GO:0005524">
    <property type="term" value="F:ATP binding"/>
    <property type="evidence" value="ECO:0007669"/>
    <property type="project" value="UniProtKB-KW"/>
</dbReference>
<dbReference type="GO" id="GO:0140359">
    <property type="term" value="F:ABC-type transporter activity"/>
    <property type="evidence" value="ECO:0007669"/>
    <property type="project" value="InterPro"/>
</dbReference>
<evidence type="ECO:0000256" key="3">
    <source>
        <dbReference type="ARBA" id="ARBA00022741"/>
    </source>
</evidence>
<evidence type="ECO:0000256" key="7">
    <source>
        <dbReference type="SAM" id="Phobius"/>
    </source>
</evidence>
<dbReference type="PANTHER" id="PTHR24221">
    <property type="entry name" value="ATP-BINDING CASSETTE SUB-FAMILY B"/>
    <property type="match status" value="1"/>
</dbReference>
<dbReference type="OrthoDB" id="121502at2157"/>
<dbReference type="Proteomes" id="UP000191661">
    <property type="component" value="Unassembled WGS sequence"/>
</dbReference>
<dbReference type="Pfam" id="PF00664">
    <property type="entry name" value="ABC_membrane"/>
    <property type="match status" value="1"/>
</dbReference>
<dbReference type="FunFam" id="3.40.50.300:FF:001443">
    <property type="entry name" value="ABC transporter, ATP-binding protein"/>
    <property type="match status" value="1"/>
</dbReference>
<dbReference type="PROSITE" id="PS00211">
    <property type="entry name" value="ABC_TRANSPORTER_1"/>
    <property type="match status" value="1"/>
</dbReference>